<feature type="compositionally biased region" description="Pro residues" evidence="1">
    <location>
        <begin position="229"/>
        <end position="243"/>
    </location>
</feature>
<sequence>MFAALVRPFLPSLPSSSSRPSTNLPSSSTRPARPPLRQAASLALLRPTPSLPTSTSSTRPTHRRTQSAASSRSVKSSPTSPLAAADVQAQAVFDTEGMSASASLKRLSKVESRGRGRRRGSSNSKLKKRRLPGNWSSESDDEIPPVPPLPLSLSRAGPSTAPAAAGAESSTGKYPAPPSLAHSSTSSLSSAVHTPTSPAPGLPSSSSSPTTPNTSISISSTKPTSVSPARPPVILSPPRPLPRPQKLNPTWATLDPYLAALEHKAKLVPPSRCSVCATKGRGFPACPRCGVEWCSRECRTEDLARRGVKRHACSKGKQPEGAERVASVGLQAALVRC</sequence>
<accession>A0A167MQ09</accession>
<evidence type="ECO:0000313" key="2">
    <source>
        <dbReference type="EMBL" id="KZO96951.1"/>
    </source>
</evidence>
<evidence type="ECO:0000256" key="1">
    <source>
        <dbReference type="SAM" id="MobiDB-lite"/>
    </source>
</evidence>
<feature type="region of interest" description="Disordered" evidence="1">
    <location>
        <begin position="1"/>
        <end position="85"/>
    </location>
</feature>
<dbReference type="EMBL" id="KV417282">
    <property type="protein sequence ID" value="KZO96951.1"/>
    <property type="molecule type" value="Genomic_DNA"/>
</dbReference>
<feature type="compositionally biased region" description="Low complexity" evidence="1">
    <location>
        <begin position="7"/>
        <end position="31"/>
    </location>
</feature>
<feature type="region of interest" description="Disordered" evidence="1">
    <location>
        <begin position="97"/>
        <end position="244"/>
    </location>
</feature>
<organism evidence="2 3">
    <name type="scientific">Calocera viscosa (strain TUFC12733)</name>
    <dbReference type="NCBI Taxonomy" id="1330018"/>
    <lineage>
        <taxon>Eukaryota</taxon>
        <taxon>Fungi</taxon>
        <taxon>Dikarya</taxon>
        <taxon>Basidiomycota</taxon>
        <taxon>Agaricomycotina</taxon>
        <taxon>Dacrymycetes</taxon>
        <taxon>Dacrymycetales</taxon>
        <taxon>Dacrymycetaceae</taxon>
        <taxon>Calocera</taxon>
    </lineage>
</organism>
<protein>
    <submittedName>
        <fullName evidence="2">Uncharacterized protein</fullName>
    </submittedName>
</protein>
<gene>
    <name evidence="2" type="ORF">CALVIDRAFT_527225</name>
</gene>
<feature type="compositionally biased region" description="Low complexity" evidence="1">
    <location>
        <begin position="151"/>
        <end position="172"/>
    </location>
</feature>
<feature type="compositionally biased region" description="Low complexity" evidence="1">
    <location>
        <begin position="179"/>
        <end position="196"/>
    </location>
</feature>
<dbReference type="AlphaFoldDB" id="A0A167MQ09"/>
<reference evidence="2 3" key="1">
    <citation type="journal article" date="2016" name="Mol. Biol. Evol.">
        <title>Comparative Genomics of Early-Diverging Mushroom-Forming Fungi Provides Insights into the Origins of Lignocellulose Decay Capabilities.</title>
        <authorList>
            <person name="Nagy L.G."/>
            <person name="Riley R."/>
            <person name="Tritt A."/>
            <person name="Adam C."/>
            <person name="Daum C."/>
            <person name="Floudas D."/>
            <person name="Sun H."/>
            <person name="Yadav J.S."/>
            <person name="Pangilinan J."/>
            <person name="Larsson K.H."/>
            <person name="Matsuura K."/>
            <person name="Barry K."/>
            <person name="Labutti K."/>
            <person name="Kuo R."/>
            <person name="Ohm R.A."/>
            <person name="Bhattacharya S.S."/>
            <person name="Shirouzu T."/>
            <person name="Yoshinaga Y."/>
            <person name="Martin F.M."/>
            <person name="Grigoriev I.V."/>
            <person name="Hibbett D.S."/>
        </authorList>
    </citation>
    <scope>NUCLEOTIDE SEQUENCE [LARGE SCALE GENOMIC DNA]</scope>
    <source>
        <strain evidence="2 3">TUFC12733</strain>
    </source>
</reference>
<dbReference type="OrthoDB" id="2526979at2759"/>
<evidence type="ECO:0000313" key="3">
    <source>
        <dbReference type="Proteomes" id="UP000076738"/>
    </source>
</evidence>
<feature type="compositionally biased region" description="Low complexity" evidence="1">
    <location>
        <begin position="202"/>
        <end position="228"/>
    </location>
</feature>
<proteinExistence type="predicted"/>
<feature type="compositionally biased region" description="Basic residues" evidence="1">
    <location>
        <begin position="115"/>
        <end position="131"/>
    </location>
</feature>
<feature type="compositionally biased region" description="Low complexity" evidence="1">
    <location>
        <begin position="39"/>
        <end position="59"/>
    </location>
</feature>
<dbReference type="Proteomes" id="UP000076738">
    <property type="component" value="Unassembled WGS sequence"/>
</dbReference>
<keyword evidence="3" id="KW-1185">Reference proteome</keyword>
<name>A0A167MQ09_CALVF</name>
<feature type="compositionally biased region" description="Low complexity" evidence="1">
    <location>
        <begin position="67"/>
        <end position="85"/>
    </location>
</feature>